<reference evidence="1 2" key="1">
    <citation type="submission" date="2023-01" db="EMBL/GenBank/DDBJ databases">
        <title>Analysis of 21 Apiospora genomes using comparative genomics revels a genus with tremendous synthesis potential of carbohydrate active enzymes and secondary metabolites.</title>
        <authorList>
            <person name="Sorensen T."/>
        </authorList>
    </citation>
    <scope>NUCLEOTIDE SEQUENCE [LARGE SCALE GENOMIC DNA]</scope>
    <source>
        <strain evidence="1 2">CBS 83171</strain>
    </source>
</reference>
<evidence type="ECO:0000313" key="1">
    <source>
        <dbReference type="EMBL" id="KAK8054386.1"/>
    </source>
</evidence>
<gene>
    <name evidence="1" type="ORF">PG996_013687</name>
</gene>
<protein>
    <recommendedName>
        <fullName evidence="3">F-box domain-containing protein</fullName>
    </recommendedName>
</protein>
<accession>A0ABR1U643</accession>
<organism evidence="1 2">
    <name type="scientific">Apiospora saccharicola</name>
    <dbReference type="NCBI Taxonomy" id="335842"/>
    <lineage>
        <taxon>Eukaryota</taxon>
        <taxon>Fungi</taxon>
        <taxon>Dikarya</taxon>
        <taxon>Ascomycota</taxon>
        <taxon>Pezizomycotina</taxon>
        <taxon>Sordariomycetes</taxon>
        <taxon>Xylariomycetidae</taxon>
        <taxon>Amphisphaeriales</taxon>
        <taxon>Apiosporaceae</taxon>
        <taxon>Apiospora</taxon>
    </lineage>
</organism>
<evidence type="ECO:0008006" key="3">
    <source>
        <dbReference type="Google" id="ProtNLM"/>
    </source>
</evidence>
<name>A0ABR1U643_9PEZI</name>
<keyword evidence="2" id="KW-1185">Reference proteome</keyword>
<dbReference type="Proteomes" id="UP001446871">
    <property type="component" value="Unassembled WGS sequence"/>
</dbReference>
<proteinExistence type="predicted"/>
<comment type="caution">
    <text evidence="1">The sequence shown here is derived from an EMBL/GenBank/DDBJ whole genome shotgun (WGS) entry which is preliminary data.</text>
</comment>
<evidence type="ECO:0000313" key="2">
    <source>
        <dbReference type="Proteomes" id="UP001446871"/>
    </source>
</evidence>
<sequence length="359" mass="40299">MAYNRAFGWNVVQRMLDGPAEVFELIVGRLPLADQANLAATNRALRRLVRPVMNGWVWPNPPVSLRQMLSPVGDMQWRYVLNAEQLVPQTYGYVACHWCHNIHAPTAAIDWEVVGFDCGEALRSTYEGGASGPRRSRVSLYDRPFKWHPLVLYAFVSWSQQGRDTSALRREADLDSRKYMHEDEYAESSSVLEWNAVWRVNHGLFIRRRESESFHVSRLGFVVDDCCPCGMTTKTITHSALHGEDITAVATSDQGTVSTVILDEADRRSATLIVGPVHGCTFCGVDFQAALTTAWNEEGKKVATMHWTTWYHLGNPASSWDTTEVLKDRSSRQNPAGLPLLGIGNVARLSELTDDYADE</sequence>
<dbReference type="EMBL" id="JAQQWM010000008">
    <property type="protein sequence ID" value="KAK8054386.1"/>
    <property type="molecule type" value="Genomic_DNA"/>
</dbReference>